<gene>
    <name evidence="2" type="ORF">DWX79_08160</name>
</gene>
<reference evidence="2 3" key="1">
    <citation type="submission" date="2018-08" db="EMBL/GenBank/DDBJ databases">
        <title>A genome reference for cultivated species of the human gut microbiota.</title>
        <authorList>
            <person name="Zou Y."/>
            <person name="Xue W."/>
            <person name="Luo G."/>
        </authorList>
    </citation>
    <scope>NUCLEOTIDE SEQUENCE [LARGE SCALE GENOMIC DNA]</scope>
    <source>
        <strain evidence="2 3">AF21-27</strain>
    </source>
</reference>
<dbReference type="AlphaFoldDB" id="A0A412K6B6"/>
<dbReference type="EMBL" id="QRVT01000005">
    <property type="protein sequence ID" value="RGS64283.1"/>
    <property type="molecule type" value="Genomic_DNA"/>
</dbReference>
<dbReference type="RefSeq" id="WP_117760140.1">
    <property type="nucleotide sequence ID" value="NZ_JAQEBY010000006.1"/>
</dbReference>
<sequence>MYAQTPQDMTRALFEAQLVELQRARAIRKKYHTDVVLGLTSAIRVLLIDMPSPYDKIKLLDYLHIVVEEPRFRSSHEGVKFHAYTATLPPDRTPDRTLQRDRTSRQTAATPETPHTQTARSHKKVTRDTTPFAAYENSKYAPIFVEPHIFTVHPLLLWVQMAAYLRLEELVVLGDAMTRRSFYRVHVSPANFATLLNELPTTFPHRKKCDKAVKLLAENTDSCMETRLRFRMLRAGYGPFVINYRLTLNTADKKQAFLDIAIPNLKIAIEYSGKFHAQNWESDEARRTALSSAGWQILSVNAETLSNSGKFKDFLIQLSMTIARQQTILQRNQQM</sequence>
<feature type="region of interest" description="Disordered" evidence="1">
    <location>
        <begin position="86"/>
        <end position="127"/>
    </location>
</feature>
<feature type="compositionally biased region" description="Polar residues" evidence="1">
    <location>
        <begin position="105"/>
        <end position="119"/>
    </location>
</feature>
<evidence type="ECO:0008006" key="4">
    <source>
        <dbReference type="Google" id="ProtNLM"/>
    </source>
</evidence>
<proteinExistence type="predicted"/>
<feature type="compositionally biased region" description="Basic and acidic residues" evidence="1">
    <location>
        <begin position="92"/>
        <end position="104"/>
    </location>
</feature>
<comment type="caution">
    <text evidence="2">The sequence shown here is derived from an EMBL/GenBank/DDBJ whole genome shotgun (WGS) entry which is preliminary data.</text>
</comment>
<dbReference type="SUPFAM" id="SSF52980">
    <property type="entry name" value="Restriction endonuclease-like"/>
    <property type="match status" value="1"/>
</dbReference>
<name>A0A412K6B6_BIFAD</name>
<dbReference type="Gene3D" id="3.40.960.10">
    <property type="entry name" value="VSR Endonuclease"/>
    <property type="match status" value="1"/>
</dbReference>
<protein>
    <recommendedName>
        <fullName evidence="4">DUF559 domain-containing protein</fullName>
    </recommendedName>
</protein>
<evidence type="ECO:0000313" key="2">
    <source>
        <dbReference type="EMBL" id="RGS64283.1"/>
    </source>
</evidence>
<dbReference type="InterPro" id="IPR011335">
    <property type="entry name" value="Restrct_endonuc-II-like"/>
</dbReference>
<dbReference type="Proteomes" id="UP000285462">
    <property type="component" value="Unassembled WGS sequence"/>
</dbReference>
<evidence type="ECO:0000313" key="3">
    <source>
        <dbReference type="Proteomes" id="UP000285462"/>
    </source>
</evidence>
<evidence type="ECO:0000256" key="1">
    <source>
        <dbReference type="SAM" id="MobiDB-lite"/>
    </source>
</evidence>
<organism evidence="2 3">
    <name type="scientific">Bifidobacterium adolescentis</name>
    <dbReference type="NCBI Taxonomy" id="1680"/>
    <lineage>
        <taxon>Bacteria</taxon>
        <taxon>Bacillati</taxon>
        <taxon>Actinomycetota</taxon>
        <taxon>Actinomycetes</taxon>
        <taxon>Bifidobacteriales</taxon>
        <taxon>Bifidobacteriaceae</taxon>
        <taxon>Bifidobacterium</taxon>
    </lineage>
</organism>
<accession>A0A412K6B6</accession>